<dbReference type="SUPFAM" id="SSF56112">
    <property type="entry name" value="Protein kinase-like (PK-like)"/>
    <property type="match status" value="1"/>
</dbReference>
<dbReference type="AlphaFoldDB" id="A0A6C0J1R5"/>
<protein>
    <recommendedName>
        <fullName evidence="1">Protein kinase domain-containing protein</fullName>
    </recommendedName>
</protein>
<reference evidence="2" key="1">
    <citation type="journal article" date="2020" name="Nature">
        <title>Giant virus diversity and host interactions through global metagenomics.</title>
        <authorList>
            <person name="Schulz F."/>
            <person name="Roux S."/>
            <person name="Paez-Espino D."/>
            <person name="Jungbluth S."/>
            <person name="Walsh D.A."/>
            <person name="Denef V.J."/>
            <person name="McMahon K.D."/>
            <person name="Konstantinidis K.T."/>
            <person name="Eloe-Fadrosh E.A."/>
            <person name="Kyrpides N.C."/>
            <person name="Woyke T."/>
        </authorList>
    </citation>
    <scope>NUCLEOTIDE SEQUENCE</scope>
    <source>
        <strain evidence="2">GVMAG-M-3300025727-45</strain>
    </source>
</reference>
<evidence type="ECO:0000259" key="1">
    <source>
        <dbReference type="PROSITE" id="PS50011"/>
    </source>
</evidence>
<name>A0A6C0J1R5_9ZZZZ</name>
<dbReference type="GO" id="GO:0004672">
    <property type="term" value="F:protein kinase activity"/>
    <property type="evidence" value="ECO:0007669"/>
    <property type="project" value="InterPro"/>
</dbReference>
<dbReference type="InterPro" id="IPR000719">
    <property type="entry name" value="Prot_kinase_dom"/>
</dbReference>
<dbReference type="GO" id="GO:0005524">
    <property type="term" value="F:ATP binding"/>
    <property type="evidence" value="ECO:0007669"/>
    <property type="project" value="InterPro"/>
</dbReference>
<proteinExistence type="predicted"/>
<dbReference type="InterPro" id="IPR011009">
    <property type="entry name" value="Kinase-like_dom_sf"/>
</dbReference>
<accession>A0A6C0J1R5</accession>
<organism evidence="2">
    <name type="scientific">viral metagenome</name>
    <dbReference type="NCBI Taxonomy" id="1070528"/>
    <lineage>
        <taxon>unclassified sequences</taxon>
        <taxon>metagenomes</taxon>
        <taxon>organismal metagenomes</taxon>
    </lineage>
</organism>
<dbReference type="EMBL" id="MN740311">
    <property type="protein sequence ID" value="QHT99598.1"/>
    <property type="molecule type" value="Genomic_DNA"/>
</dbReference>
<dbReference type="PROSITE" id="PS50011">
    <property type="entry name" value="PROTEIN_KINASE_DOM"/>
    <property type="match status" value="1"/>
</dbReference>
<feature type="domain" description="Protein kinase" evidence="1">
    <location>
        <begin position="46"/>
        <end position="344"/>
    </location>
</feature>
<dbReference type="Gene3D" id="1.10.510.10">
    <property type="entry name" value="Transferase(Phosphotransferase) domain 1"/>
    <property type="match status" value="1"/>
</dbReference>
<evidence type="ECO:0000313" key="2">
    <source>
        <dbReference type="EMBL" id="QHT99598.1"/>
    </source>
</evidence>
<sequence length="344" mass="40422">MSLCTNLPKIFFIKDIIDPNAYTNIVKYDYDFSIAKKLTVCDNKKMEKYKKLGEGSFGVARLISFNDKSYVYKFINTHYYNDSIENACGELLMNIFLNIHFVFNQLTPNIVTYYGHNLCKNGYSFLIESCDMDLFDMQQNIKDKKEIEKVLIQIILTLGIIQSYYPDFRHNDLRNDNVLVKKLKQETNLYYYFNNKYYKIKTKYIGKIHDHGFSSIKSKPLLNNEFISDNNLSYVNITTKANKSFDIFMLLDTYFQNGGTVFSNSIKKFINNNGKSKKNSQYQKHNKAYEILTPTFLMQFFSKYEINKNEIPKNSHIYGIKNNKIKVNKNLKKVSGHTIIKDLK</sequence>